<accession>A0A1S6L3S2</accession>
<protein>
    <submittedName>
        <fullName evidence="1">Uncharacterized protein</fullName>
    </submittedName>
</protein>
<keyword evidence="2" id="KW-1185">Reference proteome</keyword>
<evidence type="ECO:0000313" key="2">
    <source>
        <dbReference type="Proteomes" id="UP000221250"/>
    </source>
</evidence>
<name>A0A1S6L3S2_9CAUD</name>
<proteinExistence type="predicted"/>
<organism evidence="1 2">
    <name type="scientific">Erwinia phage vB_EamM_Yoloswag</name>
    <dbReference type="NCBI Taxonomy" id="1958956"/>
    <lineage>
        <taxon>Viruses</taxon>
        <taxon>Duplodnaviria</taxon>
        <taxon>Heunggongvirae</taxon>
        <taxon>Uroviricota</taxon>
        <taxon>Caudoviricetes</taxon>
        <taxon>Yoloswagvirus</taxon>
        <taxon>Yoloswagvirus yoloswag</taxon>
    </lineage>
</organism>
<sequence length="102" mass="11789">MTTLHVDVYCGRAPTMIEVLNVRDLVLRTQRRSGRNYYNHMLMLRGDFASFFLLHCQGVNLNITTQKHPVCDLGIVIGTAPPSFYSRRKQVLTCPTHRLERQ</sequence>
<gene>
    <name evidence="1" type="ORF">YOLOSWAG_118</name>
</gene>
<dbReference type="EMBL" id="KY448244">
    <property type="protein sequence ID" value="AQT28817.1"/>
    <property type="molecule type" value="Genomic_DNA"/>
</dbReference>
<dbReference type="Proteomes" id="UP000221250">
    <property type="component" value="Segment"/>
</dbReference>
<reference evidence="1 2" key="1">
    <citation type="submission" date="2017-01" db="EMBL/GenBank/DDBJ databases">
        <authorList>
            <person name="Mah S.A."/>
            <person name="Swanson W.J."/>
            <person name="Moy G.W."/>
            <person name="Vacquier V.D."/>
        </authorList>
    </citation>
    <scope>NUCLEOTIDE SEQUENCE [LARGE SCALE GENOMIC DNA]</scope>
</reference>
<evidence type="ECO:0000313" key="1">
    <source>
        <dbReference type="EMBL" id="AQT28817.1"/>
    </source>
</evidence>